<feature type="domain" description="Zinc finger CHC2-type" evidence="13">
    <location>
        <begin position="36"/>
        <end position="90"/>
    </location>
</feature>
<evidence type="ECO:0000256" key="10">
    <source>
        <dbReference type="ARBA" id="ARBA00023125"/>
    </source>
</evidence>
<dbReference type="PANTHER" id="PTHR30313">
    <property type="entry name" value="DNA PRIMASE"/>
    <property type="match status" value="1"/>
</dbReference>
<dbReference type="SUPFAM" id="SSF56731">
    <property type="entry name" value="DNA primase core"/>
    <property type="match status" value="1"/>
</dbReference>
<keyword evidence="16" id="KW-1185">Reference proteome</keyword>
<comment type="domain">
    <text evidence="12">Contains an N-terminal zinc-binding domain, a central core domain that contains the primase activity, and a C-terminal DnaB-binding domain.</text>
</comment>
<keyword evidence="8 12" id="KW-0862">Zinc</keyword>
<protein>
    <recommendedName>
        <fullName evidence="12">DNA primase</fullName>
        <ecNumber evidence="12">2.7.7.101</ecNumber>
    </recommendedName>
</protein>
<dbReference type="Pfam" id="PF13155">
    <property type="entry name" value="Toprim_2"/>
    <property type="match status" value="1"/>
</dbReference>
<dbReference type="Gene3D" id="3.40.1360.10">
    <property type="match status" value="1"/>
</dbReference>
<dbReference type="HOGENOM" id="CLU_013501_3_3_9"/>
<comment type="subunit">
    <text evidence="12">Monomer. Interacts with DnaB.</text>
</comment>
<dbReference type="InterPro" id="IPR013264">
    <property type="entry name" value="DNAG_N"/>
</dbReference>
<dbReference type="SUPFAM" id="SSF57783">
    <property type="entry name" value="Zinc beta-ribbon"/>
    <property type="match status" value="1"/>
</dbReference>
<dbReference type="NCBIfam" id="TIGR01391">
    <property type="entry name" value="dnaG"/>
    <property type="match status" value="1"/>
</dbReference>
<name>G8TZP5_SULAD</name>
<dbReference type="HAMAP" id="MF_00974">
    <property type="entry name" value="DNA_primase_DnaG"/>
    <property type="match status" value="1"/>
</dbReference>
<evidence type="ECO:0000256" key="1">
    <source>
        <dbReference type="ARBA" id="ARBA00022478"/>
    </source>
</evidence>
<keyword evidence="10 12" id="KW-0238">DNA-binding</keyword>
<dbReference type="PANTHER" id="PTHR30313:SF2">
    <property type="entry name" value="DNA PRIMASE"/>
    <property type="match status" value="1"/>
</dbReference>
<accession>G8TZP5</accession>
<keyword evidence="7 12" id="KW-0863">Zinc-finger</keyword>
<dbReference type="AlphaFoldDB" id="G8TZP5"/>
<dbReference type="Pfam" id="PF01807">
    <property type="entry name" value="Zn_ribbon_DnaG"/>
    <property type="match status" value="1"/>
</dbReference>
<feature type="domain" description="Toprim" evidence="14">
    <location>
        <begin position="255"/>
        <end position="325"/>
    </location>
</feature>
<comment type="cofactor">
    <cofactor evidence="12">
        <name>Zn(2+)</name>
        <dbReference type="ChEBI" id="CHEBI:29105"/>
    </cofactor>
    <text evidence="12">Binds 1 zinc ion per monomer.</text>
</comment>
<evidence type="ECO:0000256" key="2">
    <source>
        <dbReference type="ARBA" id="ARBA00022515"/>
    </source>
</evidence>
<dbReference type="CDD" id="cd03364">
    <property type="entry name" value="TOPRIM_DnaG_primases"/>
    <property type="match status" value="1"/>
</dbReference>
<dbReference type="Pfam" id="PF10410">
    <property type="entry name" value="DnaB_bind"/>
    <property type="match status" value="1"/>
</dbReference>
<evidence type="ECO:0000259" key="14">
    <source>
        <dbReference type="SMART" id="SM00493"/>
    </source>
</evidence>
<keyword evidence="1 12" id="KW-0240">DNA-directed RNA polymerase</keyword>
<reference evidence="15 16" key="2">
    <citation type="journal article" date="2012" name="Stand. Genomic Sci.">
        <title>Complete genome sequence of the moderately thermophilic mineral-sulfide-oxidizing firmicute Sulfobacillus acidophilus type strain (NAL(T)).</title>
        <authorList>
            <person name="Anderson I."/>
            <person name="Chertkov O."/>
            <person name="Chen A."/>
            <person name="Saunders E."/>
            <person name="Lapidus A."/>
            <person name="Nolan M."/>
            <person name="Lucas S."/>
            <person name="Hammon N."/>
            <person name="Deshpande S."/>
            <person name="Cheng J.F."/>
            <person name="Han C."/>
            <person name="Tapia R."/>
            <person name="Goodwin L.A."/>
            <person name="Pitluck S."/>
            <person name="Liolios K."/>
            <person name="Pagani I."/>
            <person name="Ivanova N."/>
            <person name="Mikhailova N."/>
            <person name="Pati A."/>
            <person name="Palaniappan K."/>
            <person name="Land M."/>
            <person name="Pan C."/>
            <person name="Rohde M."/>
            <person name="Pukall R."/>
            <person name="Goker M."/>
            <person name="Detter J.C."/>
            <person name="Woyke T."/>
            <person name="Bristow J."/>
            <person name="Eisen J.A."/>
            <person name="Markowitz V."/>
            <person name="Hugenholtz P."/>
            <person name="Kyrpides N.C."/>
            <person name="Klenk H.P."/>
            <person name="Mavromatis K."/>
        </authorList>
    </citation>
    <scope>NUCLEOTIDE SEQUENCE [LARGE SCALE GENOMIC DNA]</scope>
    <source>
        <strain evidence="16">ATCC 700253 / DSM 10332 / NAL</strain>
    </source>
</reference>
<keyword evidence="4 12" id="KW-0548">Nucleotidyltransferase</keyword>
<evidence type="ECO:0000256" key="3">
    <source>
        <dbReference type="ARBA" id="ARBA00022679"/>
    </source>
</evidence>
<evidence type="ECO:0000313" key="15">
    <source>
        <dbReference type="EMBL" id="AEW06375.1"/>
    </source>
</evidence>
<reference evidence="16" key="1">
    <citation type="submission" date="2011-12" db="EMBL/GenBank/DDBJ databases">
        <title>The complete genome of chromosome of Sulfobacillus acidophilus DSM 10332.</title>
        <authorList>
            <person name="Lucas S."/>
            <person name="Han J."/>
            <person name="Lapidus A."/>
            <person name="Bruce D."/>
            <person name="Goodwin L."/>
            <person name="Pitluck S."/>
            <person name="Peters L."/>
            <person name="Kyrpides N."/>
            <person name="Mavromatis K."/>
            <person name="Ivanova N."/>
            <person name="Mikhailova N."/>
            <person name="Chertkov O."/>
            <person name="Saunders E."/>
            <person name="Detter J.C."/>
            <person name="Tapia R."/>
            <person name="Han C."/>
            <person name="Land M."/>
            <person name="Hauser L."/>
            <person name="Markowitz V."/>
            <person name="Cheng J.-F."/>
            <person name="Hugenholtz P."/>
            <person name="Woyke T."/>
            <person name="Wu D."/>
            <person name="Pukall R."/>
            <person name="Gehrich-Schroeter G."/>
            <person name="Schneider S."/>
            <person name="Klenk H.-P."/>
            <person name="Eisen J.A."/>
        </authorList>
    </citation>
    <scope>NUCLEOTIDE SEQUENCE [LARGE SCALE GENOMIC DNA]</scope>
    <source>
        <strain evidence="16">ATCC 700253 / DSM 10332 / NAL</strain>
    </source>
</reference>
<dbReference type="GO" id="GO:1990077">
    <property type="term" value="C:primosome complex"/>
    <property type="evidence" value="ECO:0007669"/>
    <property type="project" value="UniProtKB-KW"/>
</dbReference>
<evidence type="ECO:0000256" key="11">
    <source>
        <dbReference type="ARBA" id="ARBA00023163"/>
    </source>
</evidence>
<dbReference type="InterPro" id="IPR006295">
    <property type="entry name" value="DNA_primase_DnaG"/>
</dbReference>
<evidence type="ECO:0000256" key="12">
    <source>
        <dbReference type="HAMAP-Rule" id="MF_00974"/>
    </source>
</evidence>
<dbReference type="SMART" id="SM00493">
    <property type="entry name" value="TOPRIM"/>
    <property type="match status" value="1"/>
</dbReference>
<evidence type="ECO:0000259" key="13">
    <source>
        <dbReference type="SMART" id="SM00400"/>
    </source>
</evidence>
<dbReference type="SMART" id="SM00400">
    <property type="entry name" value="ZnF_CHCC"/>
    <property type="match status" value="1"/>
</dbReference>
<evidence type="ECO:0000256" key="6">
    <source>
        <dbReference type="ARBA" id="ARBA00022723"/>
    </source>
</evidence>
<keyword evidence="6 12" id="KW-0479">Metal-binding</keyword>
<dbReference type="Proteomes" id="UP000005439">
    <property type="component" value="Chromosome"/>
</dbReference>
<organism evidence="15 16">
    <name type="scientific">Sulfobacillus acidophilus (strain ATCC 700253 / DSM 10332 / NAL)</name>
    <dbReference type="NCBI Taxonomy" id="679936"/>
    <lineage>
        <taxon>Bacteria</taxon>
        <taxon>Bacillati</taxon>
        <taxon>Bacillota</taxon>
        <taxon>Clostridia</taxon>
        <taxon>Eubacteriales</taxon>
        <taxon>Clostridiales Family XVII. Incertae Sedis</taxon>
        <taxon>Sulfobacillus</taxon>
    </lineage>
</organism>
<keyword evidence="2 12" id="KW-0639">Primosome</keyword>
<dbReference type="GO" id="GO:0005737">
    <property type="term" value="C:cytoplasm"/>
    <property type="evidence" value="ECO:0007669"/>
    <property type="project" value="TreeGrafter"/>
</dbReference>
<proteinExistence type="inferred from homology"/>
<comment type="catalytic activity">
    <reaction evidence="12">
        <text>ssDNA + n NTP = ssDNA/pppN(pN)n-1 hybrid + (n-1) diphosphate.</text>
        <dbReference type="EC" id="2.7.7.101"/>
    </reaction>
</comment>
<evidence type="ECO:0000256" key="9">
    <source>
        <dbReference type="ARBA" id="ARBA00022842"/>
    </source>
</evidence>
<dbReference type="InterPro" id="IPR050219">
    <property type="entry name" value="DnaG_primase"/>
</dbReference>
<dbReference type="InterPro" id="IPR036977">
    <property type="entry name" value="DNA_primase_Znf_CHC2"/>
</dbReference>
<dbReference type="GO" id="GO:0003899">
    <property type="term" value="F:DNA-directed RNA polymerase activity"/>
    <property type="evidence" value="ECO:0007669"/>
    <property type="project" value="UniProtKB-UniRule"/>
</dbReference>
<comment type="function">
    <text evidence="12">RNA polymerase that catalyzes the synthesis of short RNA molecules used as primers for DNA polymerase during DNA replication.</text>
</comment>
<comment type="similarity">
    <text evidence="12">Belongs to the DnaG primase family.</text>
</comment>
<gene>
    <name evidence="12" type="primary">dnaG</name>
    <name evidence="15" type="ordered locus">Sulac_2914</name>
</gene>
<feature type="zinc finger region" description="CHC2-type" evidence="12">
    <location>
        <begin position="40"/>
        <end position="64"/>
    </location>
</feature>
<dbReference type="InterPro" id="IPR034151">
    <property type="entry name" value="TOPRIM_DnaG_bac"/>
</dbReference>
<dbReference type="InterPro" id="IPR006171">
    <property type="entry name" value="TOPRIM_dom"/>
</dbReference>
<dbReference type="InterPro" id="IPR030846">
    <property type="entry name" value="DnaG_bac"/>
</dbReference>
<keyword evidence="9" id="KW-0460">Magnesium</keyword>
<keyword evidence="11 12" id="KW-0804">Transcription</keyword>
<evidence type="ECO:0000256" key="4">
    <source>
        <dbReference type="ARBA" id="ARBA00022695"/>
    </source>
</evidence>
<keyword evidence="5 12" id="KW-0235">DNA replication</keyword>
<dbReference type="Gene3D" id="3.90.980.10">
    <property type="entry name" value="DNA primase, catalytic core, N-terminal domain"/>
    <property type="match status" value="1"/>
</dbReference>
<dbReference type="GO" id="GO:0000428">
    <property type="term" value="C:DNA-directed RNA polymerase complex"/>
    <property type="evidence" value="ECO:0007669"/>
    <property type="project" value="UniProtKB-KW"/>
</dbReference>
<dbReference type="GO" id="GO:0003677">
    <property type="term" value="F:DNA binding"/>
    <property type="evidence" value="ECO:0007669"/>
    <property type="project" value="UniProtKB-KW"/>
</dbReference>
<dbReference type="InterPro" id="IPR019475">
    <property type="entry name" value="DNA_primase_DnaB-bd"/>
</dbReference>
<dbReference type="InterPro" id="IPR037068">
    <property type="entry name" value="DNA_primase_core_N_sf"/>
</dbReference>
<sequence>MPTENRDAWVDTVRRAVDIVDVINRYVPLKRRGRHWWGLCPFHAEKTPSFSVDPEQQLFYCFGCHQGGTVFTFLMLKEGRGFREVVSQLAEEAGVAIPDTPGATDPHRRLRQILDWTLRYFRQAFHDHQERVGPYLTGRGIVGDLVEAFELGYAPDQWQGLTAYLTRLGARTEDMVAAGVVVPRQSGQGVYDRWRGRLMFPIRDDEGRLVGFGGRALDPQQEPKYLNSPETPLFHKQTVLYGAHRARARWRQGIPPLIVEGYFDVLACHQAGLTQTVATLGTALSGHHARWLARWAKQADLLLDQDAAGQDAARRAFLGLAEAGLRVRLVSLDGVKDPAELLERQGSEALRAQVEHKEPFITAVVKRWMKAPQAMTSQGKAEIVDQVRPLWQAVGDPVEKAAYLEELAQTLHVDPRILSQSLRQSQGLQHTNGKNRHNMEVAVPLPRRLPPLEVRLLAALRTHPEEVGSIRRLLPEWASHESVAIVLDAIERGILDDPGQWPDAFHQGSVSSLISAVRESPVPEAGTAALKDLIAAMIARRDQARWQSLKEMVRQGIDTPELWAEIRQLQSRISSYRSRPVGVRSRGYQPDLTDRKEG</sequence>
<dbReference type="Pfam" id="PF08275">
    <property type="entry name" value="DNAG_N"/>
    <property type="match status" value="1"/>
</dbReference>
<dbReference type="EC" id="2.7.7.101" evidence="12"/>
<dbReference type="InterPro" id="IPR002694">
    <property type="entry name" value="Znf_CHC2"/>
</dbReference>
<dbReference type="STRING" id="679936.Sulac_2914"/>
<dbReference type="GO" id="GO:0006269">
    <property type="term" value="P:DNA replication, synthesis of primer"/>
    <property type="evidence" value="ECO:0007669"/>
    <property type="project" value="UniProtKB-UniRule"/>
</dbReference>
<dbReference type="GO" id="GO:0008270">
    <property type="term" value="F:zinc ion binding"/>
    <property type="evidence" value="ECO:0007669"/>
    <property type="project" value="UniProtKB-UniRule"/>
</dbReference>
<evidence type="ECO:0000313" key="16">
    <source>
        <dbReference type="Proteomes" id="UP000005439"/>
    </source>
</evidence>
<keyword evidence="3 12" id="KW-0808">Transferase</keyword>
<dbReference type="EMBL" id="CP003179">
    <property type="protein sequence ID" value="AEW06375.1"/>
    <property type="molecule type" value="Genomic_DNA"/>
</dbReference>
<dbReference type="KEGG" id="sap:Sulac_2914"/>
<dbReference type="Gene3D" id="3.90.580.10">
    <property type="entry name" value="Zinc finger, CHC2-type domain"/>
    <property type="match status" value="1"/>
</dbReference>
<dbReference type="PATRIC" id="fig|679936.5.peg.3008"/>
<evidence type="ECO:0000256" key="8">
    <source>
        <dbReference type="ARBA" id="ARBA00022833"/>
    </source>
</evidence>
<dbReference type="FunFam" id="3.90.580.10:FF:000001">
    <property type="entry name" value="DNA primase"/>
    <property type="match status" value="1"/>
</dbReference>
<evidence type="ECO:0000256" key="5">
    <source>
        <dbReference type="ARBA" id="ARBA00022705"/>
    </source>
</evidence>
<evidence type="ECO:0000256" key="7">
    <source>
        <dbReference type="ARBA" id="ARBA00022771"/>
    </source>
</evidence>